<dbReference type="PANTHER" id="PTHR12832:SF11">
    <property type="entry name" value="LD23868P"/>
    <property type="match status" value="1"/>
</dbReference>
<dbReference type="GeneID" id="70297751"/>
<dbReference type="GO" id="GO:0010737">
    <property type="term" value="P:protein kinase A signaling"/>
    <property type="evidence" value="ECO:0007669"/>
    <property type="project" value="TreeGrafter"/>
</dbReference>
<reference evidence="3" key="1">
    <citation type="journal article" date="2021" name="IMA Fungus">
        <title>Genomic characterization of three marine fungi, including Emericellopsis atlantica sp. nov. with signatures of a generalist lifestyle and marine biomass degradation.</title>
        <authorList>
            <person name="Hagestad O.C."/>
            <person name="Hou L."/>
            <person name="Andersen J.H."/>
            <person name="Hansen E.H."/>
            <person name="Altermark B."/>
            <person name="Li C."/>
            <person name="Kuhnert E."/>
            <person name="Cox R.J."/>
            <person name="Crous P.W."/>
            <person name="Spatafora J.W."/>
            <person name="Lail K."/>
            <person name="Amirebrahimi M."/>
            <person name="Lipzen A."/>
            <person name="Pangilinan J."/>
            <person name="Andreopoulos W."/>
            <person name="Hayes R.D."/>
            <person name="Ng V."/>
            <person name="Grigoriev I.V."/>
            <person name="Jackson S.A."/>
            <person name="Sutton T.D.S."/>
            <person name="Dobson A.D.W."/>
            <person name="Rama T."/>
        </authorList>
    </citation>
    <scope>NUCLEOTIDE SEQUENCE</scope>
    <source>
        <strain evidence="3">TS7</strain>
    </source>
</reference>
<feature type="compositionally biased region" description="Polar residues" evidence="2">
    <location>
        <begin position="13"/>
        <end position="38"/>
    </location>
</feature>
<dbReference type="Pfam" id="PF05794">
    <property type="entry name" value="Tcp11"/>
    <property type="match status" value="1"/>
</dbReference>
<dbReference type="EMBL" id="MU251318">
    <property type="protein sequence ID" value="KAG9249382.1"/>
    <property type="molecule type" value="Genomic_DNA"/>
</dbReference>
<keyword evidence="4" id="KW-1185">Reference proteome</keyword>
<feature type="compositionally biased region" description="Low complexity" evidence="2">
    <location>
        <begin position="1"/>
        <end position="12"/>
    </location>
</feature>
<evidence type="ECO:0000256" key="1">
    <source>
        <dbReference type="ARBA" id="ARBA00010954"/>
    </source>
</evidence>
<dbReference type="Proteomes" id="UP000887229">
    <property type="component" value="Unassembled WGS sequence"/>
</dbReference>
<comment type="caution">
    <text evidence="3">The sequence shown here is derived from an EMBL/GenBank/DDBJ whole genome shotgun (WGS) entry which is preliminary data.</text>
</comment>
<dbReference type="InterPro" id="IPR008862">
    <property type="entry name" value="Tcp11"/>
</dbReference>
<accession>A0A9P7ZCN3</accession>
<evidence type="ECO:0000256" key="2">
    <source>
        <dbReference type="SAM" id="MobiDB-lite"/>
    </source>
</evidence>
<evidence type="ECO:0000313" key="3">
    <source>
        <dbReference type="EMBL" id="KAG9249382.1"/>
    </source>
</evidence>
<comment type="similarity">
    <text evidence="1">Belongs to the TCP11 family.</text>
</comment>
<evidence type="ECO:0000313" key="4">
    <source>
        <dbReference type="Proteomes" id="UP000887229"/>
    </source>
</evidence>
<proteinExistence type="inferred from homology"/>
<protein>
    <submittedName>
        <fullName evidence="3">T-complex 11</fullName>
    </submittedName>
</protein>
<dbReference type="OrthoDB" id="276323at2759"/>
<dbReference type="PANTHER" id="PTHR12832">
    <property type="entry name" value="TESTIS-SPECIFIC PROTEIN PBS13 T-COMPLEX 11"/>
    <property type="match status" value="1"/>
</dbReference>
<dbReference type="RefSeq" id="XP_046113306.1">
    <property type="nucleotide sequence ID" value="XM_046266848.1"/>
</dbReference>
<sequence>MSSSASTAAVSTPVFQSSRLNSSPSETKSIGAGSSHTLQAERISTESSNSGTRPAEIKESNNPKRSTGRSIAEINFTIGPPITKATLSDLDEARIVRNSKLRHDINFDPDLHFRPNILGDRGKTRQEHSRAFWRALTEQLGMFVDENRRSEFMERYAHSDEWCLPLLLRTIKDIVETLVPVQDRSLMEEALNVNLLMQQFYKGMLNLEGMAEWLAGVLKTHCAPMRDGEVNNMLARFRLGSREGNVEQLVMGMCKLLSVLEHMKLDLANHYLRWMRPAFITETVHYEQRRVSKEIATCRLDIGRSKLWYHRAQLKYAHDCTEDFGDMSIFFRAVARLVRPSRAQKDDAIPPETFHYDKDRLLRIRNDVLDAVNIVICMRVYEHVLRILGERQSEMETNNLYLSLVAILQSTSTNVVQAKRWAEAVPHMAVEIFRHAKAPAYMLAMVESALGEVLSNPHDELFLEVEADYHRRLLMDLCNRVREYKGMSSWSLYTAAVEKRIPTSGNMPRDFYECLRDGMDSGVSDLAVRLAHVGILHWWVWADLAYLGE</sequence>
<dbReference type="AlphaFoldDB" id="A0A9P7ZCN3"/>
<feature type="region of interest" description="Disordered" evidence="2">
    <location>
        <begin position="1"/>
        <end position="71"/>
    </location>
</feature>
<organism evidence="3 4">
    <name type="scientific">Emericellopsis atlantica</name>
    <dbReference type="NCBI Taxonomy" id="2614577"/>
    <lineage>
        <taxon>Eukaryota</taxon>
        <taxon>Fungi</taxon>
        <taxon>Dikarya</taxon>
        <taxon>Ascomycota</taxon>
        <taxon>Pezizomycotina</taxon>
        <taxon>Sordariomycetes</taxon>
        <taxon>Hypocreomycetidae</taxon>
        <taxon>Hypocreales</taxon>
        <taxon>Bionectriaceae</taxon>
        <taxon>Emericellopsis</taxon>
    </lineage>
</organism>
<gene>
    <name evidence="3" type="ORF">F5Z01DRAFT_740770</name>
</gene>
<name>A0A9P7ZCN3_9HYPO</name>